<gene>
    <name evidence="5" type="ORF">CRU91_08115</name>
</gene>
<accession>A0A366MT19</accession>
<dbReference type="SUPFAM" id="SSF55785">
    <property type="entry name" value="PYP-like sensor domain (PAS domain)"/>
    <property type="match status" value="3"/>
</dbReference>
<dbReference type="PANTHER" id="PTHR44757">
    <property type="entry name" value="DIGUANYLATE CYCLASE DGCP"/>
    <property type="match status" value="1"/>
</dbReference>
<dbReference type="SUPFAM" id="SSF55073">
    <property type="entry name" value="Nucleotide cyclase"/>
    <property type="match status" value="1"/>
</dbReference>
<dbReference type="PROSITE" id="PS50887">
    <property type="entry name" value="GGDEF"/>
    <property type="match status" value="1"/>
</dbReference>
<dbReference type="FunFam" id="3.30.70.270:FF:000001">
    <property type="entry name" value="Diguanylate cyclase domain protein"/>
    <property type="match status" value="1"/>
</dbReference>
<dbReference type="InterPro" id="IPR001610">
    <property type="entry name" value="PAC"/>
</dbReference>
<evidence type="ECO:0000313" key="6">
    <source>
        <dbReference type="Proteomes" id="UP000252669"/>
    </source>
</evidence>
<dbReference type="Gene3D" id="3.30.450.20">
    <property type="entry name" value="PAS domain"/>
    <property type="match status" value="5"/>
</dbReference>
<dbReference type="InterPro" id="IPR000160">
    <property type="entry name" value="GGDEF_dom"/>
</dbReference>
<evidence type="ECO:0000259" key="3">
    <source>
        <dbReference type="PROSITE" id="PS50113"/>
    </source>
</evidence>
<dbReference type="NCBIfam" id="TIGR00254">
    <property type="entry name" value="GGDEF"/>
    <property type="match status" value="1"/>
</dbReference>
<comment type="caution">
    <text evidence="5">The sequence shown here is derived from an EMBL/GenBank/DDBJ whole genome shotgun (WGS) entry which is preliminary data.</text>
</comment>
<feature type="domain" description="PAS" evidence="2">
    <location>
        <begin position="471"/>
        <end position="544"/>
    </location>
</feature>
<dbReference type="CDD" id="cd12914">
    <property type="entry name" value="PDC1_DGC_like"/>
    <property type="match status" value="1"/>
</dbReference>
<evidence type="ECO:0000313" key="5">
    <source>
        <dbReference type="EMBL" id="RBQ28649.1"/>
    </source>
</evidence>
<proteinExistence type="predicted"/>
<dbReference type="Pfam" id="PF13188">
    <property type="entry name" value="PAS_8"/>
    <property type="match status" value="1"/>
</dbReference>
<dbReference type="Pfam" id="PF08447">
    <property type="entry name" value="PAS_3"/>
    <property type="match status" value="1"/>
</dbReference>
<dbReference type="EMBL" id="PDKB01000013">
    <property type="protein sequence ID" value="RBQ28649.1"/>
    <property type="molecule type" value="Genomic_DNA"/>
</dbReference>
<evidence type="ECO:0000256" key="1">
    <source>
        <dbReference type="SAM" id="Phobius"/>
    </source>
</evidence>
<feature type="transmembrane region" description="Helical" evidence="1">
    <location>
        <begin position="295"/>
        <end position="316"/>
    </location>
</feature>
<dbReference type="SMART" id="SM00267">
    <property type="entry name" value="GGDEF"/>
    <property type="match status" value="1"/>
</dbReference>
<dbReference type="NCBIfam" id="TIGR00229">
    <property type="entry name" value="sensory_box"/>
    <property type="match status" value="3"/>
</dbReference>
<keyword evidence="1" id="KW-0472">Membrane</keyword>
<dbReference type="SMART" id="SM00091">
    <property type="entry name" value="PAS"/>
    <property type="match status" value="4"/>
</dbReference>
<dbReference type="Pfam" id="PF13426">
    <property type="entry name" value="PAS_9"/>
    <property type="match status" value="2"/>
</dbReference>
<organism evidence="5 6">
    <name type="scientific">Aliarcobacter vitoriensis</name>
    <dbReference type="NCBI Taxonomy" id="2011099"/>
    <lineage>
        <taxon>Bacteria</taxon>
        <taxon>Pseudomonadati</taxon>
        <taxon>Campylobacterota</taxon>
        <taxon>Epsilonproteobacteria</taxon>
        <taxon>Campylobacterales</taxon>
        <taxon>Arcobacteraceae</taxon>
        <taxon>Aliarcobacter</taxon>
    </lineage>
</organism>
<dbReference type="InterPro" id="IPR035965">
    <property type="entry name" value="PAS-like_dom_sf"/>
</dbReference>
<reference evidence="5 6" key="1">
    <citation type="submission" date="2017-10" db="EMBL/GenBank/DDBJ databases">
        <title>Genomics of the genus Arcobacter.</title>
        <authorList>
            <person name="Perez-Cataluna A."/>
            <person name="Figueras M.J."/>
        </authorList>
    </citation>
    <scope>NUCLEOTIDE SEQUENCE [LARGE SCALE GENOMIC DNA]</scope>
    <source>
        <strain evidence="5 6">CECT 9230</strain>
    </source>
</reference>
<dbReference type="PANTHER" id="PTHR44757:SF2">
    <property type="entry name" value="BIOFILM ARCHITECTURE MAINTENANCE PROTEIN MBAA"/>
    <property type="match status" value="1"/>
</dbReference>
<dbReference type="SMART" id="SM00086">
    <property type="entry name" value="PAC"/>
    <property type="match status" value="3"/>
</dbReference>
<feature type="transmembrane region" description="Helical" evidence="1">
    <location>
        <begin position="12"/>
        <end position="32"/>
    </location>
</feature>
<dbReference type="PROSITE" id="PS50113">
    <property type="entry name" value="PAC"/>
    <property type="match status" value="1"/>
</dbReference>
<keyword evidence="1" id="KW-0812">Transmembrane</keyword>
<keyword evidence="1" id="KW-1133">Transmembrane helix</keyword>
<dbReference type="RefSeq" id="WP_113894729.1">
    <property type="nucleotide sequence ID" value="NZ_JANJGA010000013.1"/>
</dbReference>
<sequence length="1002" mass="116575">MKKDINRKTFTYSWFIFSICIVITIALIQGYFEYKNAVGNATIKTNNLTILLTKKLENDFEEIDNILKFAEDIILTLPKENKLFLENSFEQKTKIVSEKFNYLINNFEDIDNISYANPNGEIIYSSSQLNFNMDLANKPYFQDLKTNTSLTKTFSNIIVSQNKEQFLARLHAIKDENGNLLGVLIAFINMHTINNTLSSINIGEGGVSLIRSSDNSELISRYPMTDNLEVYKPLPPSNPIFIKIKNGEKAGGLEYIASTDKHKRVGSFIVMDKYPFYVQVAISEQEYLEHWKRNLLIVAILIILFILIAFLVFIAIKKSYKKEQTAIIELMKTRDFLITEKNRLANIITGTNAGTWEWNVQTNEVIFNEKWANMIGYTLDEIEPTDINTWMKFVQPDDLEKSKQLLRKHFNKELDYYESEMRMKHKNGSWIWIKARGKVISWNEKDKPIIMMGTHIDVTKEKILIQEMELVKNRFENMFKTHSSIMLLTDPNNRKIIDANQSAIDFYGYTIDELKGMDISKINLLEAKSIEEKQQEAKGSIKNLFIFFHKLKNGDIRTVEVHSSPIETNSGVILFSIIKDITKEQELKNEILKEKIKFQTFINLSSDAIAILDINTGKLLEYSRQTKKYLGYSDEEMKNLTILDWDKDIKNIEEYRNNIVSMIGYDTTFIERVHKRRNGSYYDAAISLVKITLDGEDFIYSSARDITNEKLIQKKLQESYKNLERLIESQDNIVILTDGEQIKFANQKLFDFLGFRNLNDFNKKHKCICELFIEKDNFFSIKNDTWLKEIKILEESKRIVAIAGKDFQEHAFSVKMNNFDDETMIVSFTDISQTISKNIYLEKKIMHDKLTNAYNREFFDKNYKNLINKYHTNDSNLAIAMLDIDHFKAVNDTYGHDIGDDVLIRFVEIINKSSRQNDILIRWGGEEFILILQLKSPNDLPKILENLRKTIEQYNFPKVGQKTCSFGGTIYQNDEDILKTIKRADEAVYEAKAAGRNKVIII</sequence>
<dbReference type="CDD" id="cd00130">
    <property type="entry name" value="PAS"/>
    <property type="match status" value="3"/>
</dbReference>
<keyword evidence="6" id="KW-1185">Reference proteome</keyword>
<evidence type="ECO:0000259" key="2">
    <source>
        <dbReference type="PROSITE" id="PS50112"/>
    </source>
</evidence>
<dbReference type="InterPro" id="IPR029787">
    <property type="entry name" value="Nucleotide_cyclase"/>
</dbReference>
<feature type="domain" description="PAC" evidence="3">
    <location>
        <begin position="417"/>
        <end position="470"/>
    </location>
</feature>
<dbReference type="CDD" id="cd01949">
    <property type="entry name" value="GGDEF"/>
    <property type="match status" value="1"/>
</dbReference>
<evidence type="ECO:0000259" key="4">
    <source>
        <dbReference type="PROSITE" id="PS50887"/>
    </source>
</evidence>
<dbReference type="InterPro" id="IPR043128">
    <property type="entry name" value="Rev_trsase/Diguanyl_cyclase"/>
</dbReference>
<dbReference type="Pfam" id="PF00990">
    <property type="entry name" value="GGDEF"/>
    <property type="match status" value="1"/>
</dbReference>
<dbReference type="CDD" id="cd12915">
    <property type="entry name" value="PDC2_DGC_like"/>
    <property type="match status" value="1"/>
</dbReference>
<feature type="domain" description="PAS" evidence="2">
    <location>
        <begin position="340"/>
        <end position="413"/>
    </location>
</feature>
<dbReference type="InterPro" id="IPR000700">
    <property type="entry name" value="PAS-assoc_C"/>
</dbReference>
<feature type="domain" description="GGDEF" evidence="4">
    <location>
        <begin position="875"/>
        <end position="1002"/>
    </location>
</feature>
<evidence type="ECO:0008006" key="7">
    <source>
        <dbReference type="Google" id="ProtNLM"/>
    </source>
</evidence>
<dbReference type="InterPro" id="IPR013655">
    <property type="entry name" value="PAS_fold_3"/>
</dbReference>
<dbReference type="InterPro" id="IPR052155">
    <property type="entry name" value="Biofilm_reg_signaling"/>
</dbReference>
<protein>
    <recommendedName>
        <fullName evidence="7">Multi-sensor domain-containing diguanylate cyclase</fullName>
    </recommendedName>
</protein>
<dbReference type="InterPro" id="IPR000014">
    <property type="entry name" value="PAS"/>
</dbReference>
<dbReference type="PROSITE" id="PS50112">
    <property type="entry name" value="PAS"/>
    <property type="match status" value="2"/>
</dbReference>
<dbReference type="AlphaFoldDB" id="A0A366MT19"/>
<dbReference type="Gene3D" id="3.30.70.270">
    <property type="match status" value="1"/>
</dbReference>
<dbReference type="GO" id="GO:0003824">
    <property type="term" value="F:catalytic activity"/>
    <property type="evidence" value="ECO:0007669"/>
    <property type="project" value="UniProtKB-ARBA"/>
</dbReference>
<name>A0A366MT19_9BACT</name>
<dbReference type="OrthoDB" id="5347817at2"/>
<dbReference type="Proteomes" id="UP000252669">
    <property type="component" value="Unassembled WGS sequence"/>
</dbReference>